<reference evidence="2" key="1">
    <citation type="submission" date="2019-11" db="EMBL/GenBank/DDBJ databases">
        <authorList>
            <person name="Liu Y."/>
            <person name="Hou J."/>
            <person name="Li T.-Q."/>
            <person name="Guan C.-H."/>
            <person name="Wu X."/>
            <person name="Wu H.-Z."/>
            <person name="Ling F."/>
            <person name="Zhang R."/>
            <person name="Shi X.-G."/>
            <person name="Ren J.-P."/>
            <person name="Chen E.-F."/>
            <person name="Sun J.-M."/>
        </authorList>
    </citation>
    <scope>NUCLEOTIDE SEQUENCE</scope>
    <source>
        <strain evidence="2">Adult_tree_wgs_1</strain>
        <tissue evidence="2">Leaves</tissue>
    </source>
</reference>
<dbReference type="EMBL" id="WJXA01000010">
    <property type="protein sequence ID" value="KAF7129828.1"/>
    <property type="molecule type" value="Genomic_DNA"/>
</dbReference>
<gene>
    <name evidence="2" type="ORF">RHSIM_Rhsim10G0187600</name>
</gene>
<organism evidence="2 3">
    <name type="scientific">Rhododendron simsii</name>
    <name type="common">Sims's rhododendron</name>
    <dbReference type="NCBI Taxonomy" id="118357"/>
    <lineage>
        <taxon>Eukaryota</taxon>
        <taxon>Viridiplantae</taxon>
        <taxon>Streptophyta</taxon>
        <taxon>Embryophyta</taxon>
        <taxon>Tracheophyta</taxon>
        <taxon>Spermatophyta</taxon>
        <taxon>Magnoliopsida</taxon>
        <taxon>eudicotyledons</taxon>
        <taxon>Gunneridae</taxon>
        <taxon>Pentapetalae</taxon>
        <taxon>asterids</taxon>
        <taxon>Ericales</taxon>
        <taxon>Ericaceae</taxon>
        <taxon>Ericoideae</taxon>
        <taxon>Rhodoreae</taxon>
        <taxon>Rhododendron</taxon>
    </lineage>
</organism>
<dbReference type="OrthoDB" id="1708398at2759"/>
<name>A0A834LDB8_RHOSS</name>
<dbReference type="AlphaFoldDB" id="A0A834LDB8"/>
<evidence type="ECO:0000313" key="3">
    <source>
        <dbReference type="Proteomes" id="UP000626092"/>
    </source>
</evidence>
<protein>
    <submittedName>
        <fullName evidence="2">Uncharacterized protein</fullName>
    </submittedName>
</protein>
<proteinExistence type="predicted"/>
<dbReference type="Proteomes" id="UP000626092">
    <property type="component" value="Unassembled WGS sequence"/>
</dbReference>
<comment type="caution">
    <text evidence="2">The sequence shown here is derived from an EMBL/GenBank/DDBJ whole genome shotgun (WGS) entry which is preliminary data.</text>
</comment>
<sequence>MVQMMEWSETPWGNGKMMIEQAKEELQILEAQYPNRFEYLKLELKSFICLLESQNSTMLLSNQYDNNMVVCSSSTATTQASSTSKKRKKGASERKITEPGGKIEQSKQKIQRANFDESLYSRRRDRVEVALERAQACLQKIQQFKTSF</sequence>
<keyword evidence="3" id="KW-1185">Reference proteome</keyword>
<feature type="region of interest" description="Disordered" evidence="1">
    <location>
        <begin position="75"/>
        <end position="110"/>
    </location>
</feature>
<evidence type="ECO:0000313" key="2">
    <source>
        <dbReference type="EMBL" id="KAF7129828.1"/>
    </source>
</evidence>
<accession>A0A834LDB8</accession>
<evidence type="ECO:0000256" key="1">
    <source>
        <dbReference type="SAM" id="MobiDB-lite"/>
    </source>
</evidence>